<feature type="region of interest" description="Disordered" evidence="1">
    <location>
        <begin position="260"/>
        <end position="361"/>
    </location>
</feature>
<dbReference type="KEGG" id="mauu:NCTC10437_05216"/>
<name>A0A3S4VY99_MYCAU</name>
<dbReference type="OrthoDB" id="4626645at2"/>
<evidence type="ECO:0000313" key="2">
    <source>
        <dbReference type="EMBL" id="VEG58190.1"/>
    </source>
</evidence>
<organism evidence="2 3">
    <name type="scientific">Mycolicibacterium aurum</name>
    <name type="common">Mycobacterium aurum</name>
    <dbReference type="NCBI Taxonomy" id="1791"/>
    <lineage>
        <taxon>Bacteria</taxon>
        <taxon>Bacillati</taxon>
        <taxon>Actinomycetota</taxon>
        <taxon>Actinomycetes</taxon>
        <taxon>Mycobacteriales</taxon>
        <taxon>Mycobacteriaceae</taxon>
        <taxon>Mycolicibacterium</taxon>
    </lineage>
</organism>
<protein>
    <recommendedName>
        <fullName evidence="4">PE-PGRS family protein</fullName>
    </recommendedName>
</protein>
<accession>A0A3S4VY99</accession>
<feature type="compositionally biased region" description="Acidic residues" evidence="1">
    <location>
        <begin position="296"/>
        <end position="324"/>
    </location>
</feature>
<evidence type="ECO:0008006" key="4">
    <source>
        <dbReference type="Google" id="ProtNLM"/>
    </source>
</evidence>
<dbReference type="RefSeq" id="WP_126316692.1">
    <property type="nucleotide sequence ID" value="NZ_CVQQ01000015.1"/>
</dbReference>
<dbReference type="Proteomes" id="UP000279306">
    <property type="component" value="Chromosome"/>
</dbReference>
<evidence type="ECO:0000313" key="3">
    <source>
        <dbReference type="Proteomes" id="UP000279306"/>
    </source>
</evidence>
<proteinExistence type="predicted"/>
<sequence length="361" mass="35464">MRAGMRPYVTAGVALVGAGLVAVTPIAPLAADTPAAHSAVQLAAVPSPLQLYPQVVLRSIANAEALVQQYLADPFPIIGKTLENQAVAFADAVAALQSGRVDDFFAAAADIVLQPGASAGAALVHLGAILSQPFALEGFFITAISPVLSGLVATGQAIGEVVDALTSLDLVGTVNAVLNIPARIIDGVLNGVPGASFGIFADLPGLLSPADPESDLPAGPIAVGINLDQELGAAIPPRESSGALDAVPDPDAAIFTLTADSAPVADPAPEDVTTDIVGTESSDAEDAATDAGAAIDDAEVDGAVVDGDEPGTSEDDSETDDGAESDGQSADSGAATDAGPGDDSAGHGKTRGAAAADKDAA</sequence>
<keyword evidence="3" id="KW-1185">Reference proteome</keyword>
<reference evidence="2 3" key="1">
    <citation type="submission" date="2018-12" db="EMBL/GenBank/DDBJ databases">
        <authorList>
            <consortium name="Pathogen Informatics"/>
        </authorList>
    </citation>
    <scope>NUCLEOTIDE SEQUENCE [LARGE SCALE GENOMIC DNA]</scope>
    <source>
        <strain evidence="2 3">NCTC10437</strain>
    </source>
</reference>
<evidence type="ECO:0000256" key="1">
    <source>
        <dbReference type="SAM" id="MobiDB-lite"/>
    </source>
</evidence>
<dbReference type="EMBL" id="LR134356">
    <property type="protein sequence ID" value="VEG58190.1"/>
    <property type="molecule type" value="Genomic_DNA"/>
</dbReference>
<gene>
    <name evidence="2" type="ORF">NCTC10437_05216</name>
</gene>
<dbReference type="AlphaFoldDB" id="A0A3S4VY99"/>
<dbReference type="STRING" id="1791.GCA_001049355_04128"/>